<reference evidence="2" key="1">
    <citation type="submission" date="2020-12" db="EMBL/GenBank/DDBJ databases">
        <title>Leucobacter sp. CAS2, isolated from Chromium sludge.</title>
        <authorList>
            <person name="Xu Z."/>
        </authorList>
    </citation>
    <scope>NUCLEOTIDE SEQUENCE</scope>
    <source>
        <strain evidence="2">CSA2</strain>
    </source>
</reference>
<evidence type="ECO:0000313" key="3">
    <source>
        <dbReference type="Proteomes" id="UP000618733"/>
    </source>
</evidence>
<sequence length="246" mass="26733">MHWKTEGEGKPVLLLHGGGVSSWMWRPLLDLSEGSFLAIVPDLPGHGRSTGKTYNTHAEAVAELVALLEELAPSGAIVVGFSLGAQLATELASAHPELVHGAVIVSCEAKPMRGRGLALTLLKWTFPLTRLRWFARLQARQLAIPELLIDEFVHECRKIDADTLLASVAENISYELPRSWANFANPVSVLVGARERRLMRDSAALIQDSLPSSKLTIVKNSGHDIPFTNPKLLAATIQRLVRGTGS</sequence>
<dbReference type="Proteomes" id="UP000618733">
    <property type="component" value="Unassembled WGS sequence"/>
</dbReference>
<dbReference type="Pfam" id="PF12697">
    <property type="entry name" value="Abhydrolase_6"/>
    <property type="match status" value="1"/>
</dbReference>
<gene>
    <name evidence="2" type="ORF">JD292_03395</name>
</gene>
<dbReference type="RefSeq" id="WP_200131312.1">
    <property type="nucleotide sequence ID" value="NZ_JAEHOI010000002.1"/>
</dbReference>
<feature type="domain" description="AB hydrolase-1" evidence="1">
    <location>
        <begin position="12"/>
        <end position="235"/>
    </location>
</feature>
<organism evidence="2 3">
    <name type="scientific">Leucobacter edaphi</name>
    <dbReference type="NCBI Taxonomy" id="2796472"/>
    <lineage>
        <taxon>Bacteria</taxon>
        <taxon>Bacillati</taxon>
        <taxon>Actinomycetota</taxon>
        <taxon>Actinomycetes</taxon>
        <taxon>Micrococcales</taxon>
        <taxon>Microbacteriaceae</taxon>
        <taxon>Leucobacter</taxon>
    </lineage>
</organism>
<dbReference type="SUPFAM" id="SSF53474">
    <property type="entry name" value="alpha/beta-Hydrolases"/>
    <property type="match status" value="1"/>
</dbReference>
<evidence type="ECO:0000313" key="2">
    <source>
        <dbReference type="EMBL" id="MBK0421125.1"/>
    </source>
</evidence>
<protein>
    <submittedName>
        <fullName evidence="2">Alpha/beta hydrolase</fullName>
    </submittedName>
</protein>
<dbReference type="InterPro" id="IPR050266">
    <property type="entry name" value="AB_hydrolase_sf"/>
</dbReference>
<accession>A0A934QAF3</accession>
<dbReference type="InterPro" id="IPR000073">
    <property type="entry name" value="AB_hydrolase_1"/>
</dbReference>
<dbReference type="GO" id="GO:0016787">
    <property type="term" value="F:hydrolase activity"/>
    <property type="evidence" value="ECO:0007669"/>
    <property type="project" value="UniProtKB-KW"/>
</dbReference>
<dbReference type="AlphaFoldDB" id="A0A934QAF3"/>
<dbReference type="Gene3D" id="3.40.50.1820">
    <property type="entry name" value="alpha/beta hydrolase"/>
    <property type="match status" value="1"/>
</dbReference>
<name>A0A934QAF3_9MICO</name>
<dbReference type="EMBL" id="JAEHOI010000002">
    <property type="protein sequence ID" value="MBK0421125.1"/>
    <property type="molecule type" value="Genomic_DNA"/>
</dbReference>
<proteinExistence type="predicted"/>
<keyword evidence="3" id="KW-1185">Reference proteome</keyword>
<keyword evidence="2" id="KW-0378">Hydrolase</keyword>
<evidence type="ECO:0000259" key="1">
    <source>
        <dbReference type="Pfam" id="PF12697"/>
    </source>
</evidence>
<dbReference type="InterPro" id="IPR029058">
    <property type="entry name" value="AB_hydrolase_fold"/>
</dbReference>
<dbReference type="PRINTS" id="PR00111">
    <property type="entry name" value="ABHYDROLASE"/>
</dbReference>
<comment type="caution">
    <text evidence="2">The sequence shown here is derived from an EMBL/GenBank/DDBJ whole genome shotgun (WGS) entry which is preliminary data.</text>
</comment>
<dbReference type="PANTHER" id="PTHR43798">
    <property type="entry name" value="MONOACYLGLYCEROL LIPASE"/>
    <property type="match status" value="1"/>
</dbReference>